<feature type="transmembrane region" description="Helical" evidence="6">
    <location>
        <begin position="45"/>
        <end position="64"/>
    </location>
</feature>
<keyword evidence="2 6" id="KW-0812">Transmembrane</keyword>
<protein>
    <recommendedName>
        <fullName evidence="7">Rhodopsin domain-containing protein</fullName>
    </recommendedName>
</protein>
<evidence type="ECO:0000313" key="8">
    <source>
        <dbReference type="EMBL" id="KAG1778476.1"/>
    </source>
</evidence>
<proteinExistence type="inferred from homology"/>
<evidence type="ECO:0000256" key="6">
    <source>
        <dbReference type="SAM" id="Phobius"/>
    </source>
</evidence>
<comment type="caution">
    <text evidence="8">The sequence shown here is derived from an EMBL/GenBank/DDBJ whole genome shotgun (WGS) entry which is preliminary data.</text>
</comment>
<evidence type="ECO:0000256" key="3">
    <source>
        <dbReference type="ARBA" id="ARBA00022989"/>
    </source>
</evidence>
<dbReference type="EMBL" id="JABBWD010000015">
    <property type="protein sequence ID" value="KAG1778476.1"/>
    <property type="molecule type" value="Genomic_DNA"/>
</dbReference>
<dbReference type="PANTHER" id="PTHR33048:SF47">
    <property type="entry name" value="INTEGRAL MEMBRANE PROTEIN-RELATED"/>
    <property type="match status" value="1"/>
</dbReference>
<organism evidence="8 9">
    <name type="scientific">Suillus placidus</name>
    <dbReference type="NCBI Taxonomy" id="48579"/>
    <lineage>
        <taxon>Eukaryota</taxon>
        <taxon>Fungi</taxon>
        <taxon>Dikarya</taxon>
        <taxon>Basidiomycota</taxon>
        <taxon>Agaricomycotina</taxon>
        <taxon>Agaricomycetes</taxon>
        <taxon>Agaricomycetidae</taxon>
        <taxon>Boletales</taxon>
        <taxon>Suillineae</taxon>
        <taxon>Suillaceae</taxon>
        <taxon>Suillus</taxon>
    </lineage>
</organism>
<feature type="transmembrane region" description="Helical" evidence="6">
    <location>
        <begin position="12"/>
        <end position="33"/>
    </location>
</feature>
<evidence type="ECO:0000313" key="9">
    <source>
        <dbReference type="Proteomes" id="UP000714275"/>
    </source>
</evidence>
<dbReference type="AlphaFoldDB" id="A0A9P6ZXN7"/>
<evidence type="ECO:0000256" key="2">
    <source>
        <dbReference type="ARBA" id="ARBA00022692"/>
    </source>
</evidence>
<evidence type="ECO:0000256" key="1">
    <source>
        <dbReference type="ARBA" id="ARBA00004141"/>
    </source>
</evidence>
<dbReference type="GO" id="GO:0016020">
    <property type="term" value="C:membrane"/>
    <property type="evidence" value="ECO:0007669"/>
    <property type="project" value="UniProtKB-SubCell"/>
</dbReference>
<feature type="domain" description="Rhodopsin" evidence="7">
    <location>
        <begin position="29"/>
        <end position="246"/>
    </location>
</feature>
<sequence>MSGILHPSIVGLRVSVTIVHTCTIVLTSWRLWYKIIQQRWWWEDVWAATALAAVITSGVSVWIFSGTPMDSKPWDGPIIAYWLIMISFTIGLWSSRLSMMCSIVRLSPPTRIRTVACCSAAAFGAIAIALLIHKCWFCARNHDWEEIAPLSCSLASSVGITQVIADFLSDMTLVVLPAQILHQVKLPRNQRILFLSVFSGSLMTTLLSIVHVVFFIQADPILKILTAQLEMAFSVIVCDLLPIVTCLYKVLRSRDLDLSHRRYPTESMFLTTFVDIPSSDSHATAELKFIT</sequence>
<accession>A0A9P6ZXN7</accession>
<comment type="similarity">
    <text evidence="5">Belongs to the SAT4 family.</text>
</comment>
<gene>
    <name evidence="8" type="ORF">EV702DRAFT_154588</name>
</gene>
<evidence type="ECO:0000259" key="7">
    <source>
        <dbReference type="Pfam" id="PF20684"/>
    </source>
</evidence>
<dbReference type="InterPro" id="IPR049326">
    <property type="entry name" value="Rhodopsin_dom_fungi"/>
</dbReference>
<evidence type="ECO:0000256" key="5">
    <source>
        <dbReference type="ARBA" id="ARBA00038359"/>
    </source>
</evidence>
<name>A0A9P6ZXN7_9AGAM</name>
<dbReference type="OrthoDB" id="3229610at2759"/>
<feature type="transmembrane region" description="Helical" evidence="6">
    <location>
        <begin position="192"/>
        <end position="216"/>
    </location>
</feature>
<reference evidence="8" key="1">
    <citation type="journal article" date="2020" name="New Phytol.">
        <title>Comparative genomics reveals dynamic genome evolution in host specialist ectomycorrhizal fungi.</title>
        <authorList>
            <person name="Lofgren L.A."/>
            <person name="Nguyen N.H."/>
            <person name="Vilgalys R."/>
            <person name="Ruytinx J."/>
            <person name="Liao H.L."/>
            <person name="Branco S."/>
            <person name="Kuo A."/>
            <person name="LaButti K."/>
            <person name="Lipzen A."/>
            <person name="Andreopoulos W."/>
            <person name="Pangilinan J."/>
            <person name="Riley R."/>
            <person name="Hundley H."/>
            <person name="Na H."/>
            <person name="Barry K."/>
            <person name="Grigoriev I.V."/>
            <person name="Stajich J.E."/>
            <person name="Kennedy P.G."/>
        </authorList>
    </citation>
    <scope>NUCLEOTIDE SEQUENCE</scope>
    <source>
        <strain evidence="8">DOB743</strain>
    </source>
</reference>
<keyword evidence="3 6" id="KW-1133">Transmembrane helix</keyword>
<feature type="transmembrane region" description="Helical" evidence="6">
    <location>
        <begin position="76"/>
        <end position="93"/>
    </location>
</feature>
<dbReference type="Pfam" id="PF20684">
    <property type="entry name" value="Fung_rhodopsin"/>
    <property type="match status" value="1"/>
</dbReference>
<keyword evidence="9" id="KW-1185">Reference proteome</keyword>
<feature type="transmembrane region" description="Helical" evidence="6">
    <location>
        <begin position="231"/>
        <end position="251"/>
    </location>
</feature>
<keyword evidence="4 6" id="KW-0472">Membrane</keyword>
<feature type="transmembrane region" description="Helical" evidence="6">
    <location>
        <begin position="153"/>
        <end position="180"/>
    </location>
</feature>
<comment type="subcellular location">
    <subcellularLocation>
        <location evidence="1">Membrane</location>
        <topology evidence="1">Multi-pass membrane protein</topology>
    </subcellularLocation>
</comment>
<dbReference type="PANTHER" id="PTHR33048">
    <property type="entry name" value="PTH11-LIKE INTEGRAL MEMBRANE PROTEIN (AFU_ORTHOLOGUE AFUA_5G11245)"/>
    <property type="match status" value="1"/>
</dbReference>
<dbReference type="InterPro" id="IPR052337">
    <property type="entry name" value="SAT4-like"/>
</dbReference>
<feature type="transmembrane region" description="Helical" evidence="6">
    <location>
        <begin position="114"/>
        <end position="133"/>
    </location>
</feature>
<evidence type="ECO:0000256" key="4">
    <source>
        <dbReference type="ARBA" id="ARBA00023136"/>
    </source>
</evidence>
<dbReference type="Proteomes" id="UP000714275">
    <property type="component" value="Unassembled WGS sequence"/>
</dbReference>